<accession>A0A4Y8S9N7</accession>
<keyword evidence="3" id="KW-1185">Reference proteome</keyword>
<feature type="domain" description="N-acetyltransferase" evidence="1">
    <location>
        <begin position="1"/>
        <end position="137"/>
    </location>
</feature>
<gene>
    <name evidence="2" type="ORF">E2R66_20300</name>
</gene>
<evidence type="ECO:0000313" key="2">
    <source>
        <dbReference type="EMBL" id="TFF35086.1"/>
    </source>
</evidence>
<dbReference type="RefSeq" id="WP_133234010.1">
    <property type="nucleotide sequence ID" value="NZ_SOZE01000024.1"/>
</dbReference>
<sequence length="139" mass="16290">MTLSIEQITPQLTWRLRRDVLYPDQHLRDMEMDEDNHGYHFGTFAENKLVAVVSLFQREDGWQFRKFAVIAELQGKGVGGQLLDYITEFARQENGRRLWCNARFPAIGFYNKFGFTAIGELFHKNGIDYIVMQKDLPQN</sequence>
<evidence type="ECO:0000313" key="3">
    <source>
        <dbReference type="Proteomes" id="UP000297540"/>
    </source>
</evidence>
<dbReference type="InterPro" id="IPR000182">
    <property type="entry name" value="GNAT_dom"/>
</dbReference>
<reference evidence="2 3" key="1">
    <citation type="journal article" date="2017" name="Int. J. Syst. Evol. Microbiol.">
        <title>Mucilaginibacterpsychrotolerans sp. nov., isolated from peatlands.</title>
        <authorList>
            <person name="Deng Y."/>
            <person name="Shen L."/>
            <person name="Xu B."/>
            <person name="Liu Y."/>
            <person name="Gu Z."/>
            <person name="Liu H."/>
            <person name="Zhou Y."/>
        </authorList>
    </citation>
    <scope>NUCLEOTIDE SEQUENCE [LARGE SCALE GENOMIC DNA]</scope>
    <source>
        <strain evidence="2 3">NH7-4</strain>
    </source>
</reference>
<dbReference type="Pfam" id="PF13673">
    <property type="entry name" value="Acetyltransf_10"/>
    <property type="match status" value="1"/>
</dbReference>
<dbReference type="InterPro" id="IPR016181">
    <property type="entry name" value="Acyl_CoA_acyltransferase"/>
</dbReference>
<dbReference type="Proteomes" id="UP000297540">
    <property type="component" value="Unassembled WGS sequence"/>
</dbReference>
<dbReference type="CDD" id="cd04301">
    <property type="entry name" value="NAT_SF"/>
    <property type="match status" value="1"/>
</dbReference>
<comment type="caution">
    <text evidence="2">The sequence shown here is derived from an EMBL/GenBank/DDBJ whole genome shotgun (WGS) entry which is preliminary data.</text>
</comment>
<evidence type="ECO:0000259" key="1">
    <source>
        <dbReference type="PROSITE" id="PS51186"/>
    </source>
</evidence>
<dbReference type="PROSITE" id="PS51186">
    <property type="entry name" value="GNAT"/>
    <property type="match status" value="1"/>
</dbReference>
<dbReference type="OrthoDB" id="1178186at2"/>
<dbReference type="Gene3D" id="3.40.630.30">
    <property type="match status" value="1"/>
</dbReference>
<dbReference type="GO" id="GO:0016747">
    <property type="term" value="F:acyltransferase activity, transferring groups other than amino-acyl groups"/>
    <property type="evidence" value="ECO:0007669"/>
    <property type="project" value="InterPro"/>
</dbReference>
<dbReference type="AlphaFoldDB" id="A0A4Y8S9N7"/>
<dbReference type="EMBL" id="SOZE01000024">
    <property type="protein sequence ID" value="TFF35086.1"/>
    <property type="molecule type" value="Genomic_DNA"/>
</dbReference>
<dbReference type="SUPFAM" id="SSF55729">
    <property type="entry name" value="Acyl-CoA N-acyltransferases (Nat)"/>
    <property type="match status" value="1"/>
</dbReference>
<name>A0A4Y8S9N7_9SPHI</name>
<organism evidence="2 3">
    <name type="scientific">Mucilaginibacter psychrotolerans</name>
    <dbReference type="NCBI Taxonomy" id="1524096"/>
    <lineage>
        <taxon>Bacteria</taxon>
        <taxon>Pseudomonadati</taxon>
        <taxon>Bacteroidota</taxon>
        <taxon>Sphingobacteriia</taxon>
        <taxon>Sphingobacteriales</taxon>
        <taxon>Sphingobacteriaceae</taxon>
        <taxon>Mucilaginibacter</taxon>
    </lineage>
</organism>
<keyword evidence="2" id="KW-0808">Transferase</keyword>
<proteinExistence type="predicted"/>
<protein>
    <submittedName>
        <fullName evidence="2">GNAT family N-acetyltransferase</fullName>
    </submittedName>
</protein>